<dbReference type="Gene3D" id="3.30.300.30">
    <property type="match status" value="1"/>
</dbReference>
<evidence type="ECO:0000313" key="5">
    <source>
        <dbReference type="Proteomes" id="UP000239047"/>
    </source>
</evidence>
<dbReference type="Gene3D" id="3.40.50.12780">
    <property type="entry name" value="N-terminal domain of ligase-like"/>
    <property type="match status" value="1"/>
</dbReference>
<feature type="domain" description="AMP-dependent synthetase/ligase" evidence="1">
    <location>
        <begin position="9"/>
        <end position="330"/>
    </location>
</feature>
<evidence type="ECO:0000259" key="1">
    <source>
        <dbReference type="Pfam" id="PF00501"/>
    </source>
</evidence>
<dbReference type="SUPFAM" id="SSF56801">
    <property type="entry name" value="Acetyl-CoA synthetase-like"/>
    <property type="match status" value="1"/>
</dbReference>
<dbReference type="RefSeq" id="WP_104059668.1">
    <property type="nucleotide sequence ID" value="NZ_PREZ01000009.1"/>
</dbReference>
<dbReference type="Proteomes" id="UP000239047">
    <property type="component" value="Unassembled WGS sequence"/>
</dbReference>
<evidence type="ECO:0000313" key="3">
    <source>
        <dbReference type="EMBL" id="PPA68707.1"/>
    </source>
</evidence>
<dbReference type="GO" id="GO:0016405">
    <property type="term" value="F:CoA-ligase activity"/>
    <property type="evidence" value="ECO:0007669"/>
    <property type="project" value="TreeGrafter"/>
</dbReference>
<feature type="domain" description="AMP-binding enzyme C-terminal" evidence="2">
    <location>
        <begin position="380"/>
        <end position="454"/>
    </location>
</feature>
<dbReference type="InterPro" id="IPR000873">
    <property type="entry name" value="AMP-dep_synth/lig_dom"/>
</dbReference>
<accession>A0A2S5G778</accession>
<sequence>MIIEEIKESSELYNKRPAIRYGNQTYSYSQMWEEIERHEKILNMKLSSKGPVGIQMKNHPTYIFIYYALIKAGSIPMLIDYTFTDTEVNTLCEKYSINYVIKLGLGDQIIFKEFKVESIEDNNDLKNTMTCRFSSGTTGVPKCLMFTESAVLNAGRNWAEASSLIKEDKILCTASFHNGLAFNTSFISTFLSGACIIICKKILTPKYIWKVIEEENVSIITAFPFVYDSLLSTSYQPKIKNLRLCLSSSAPLHNSTKSEFKIRFHLPICDYYGIVEAGPATFNDGTIPNSLGKLIEGVSVRIINESGKLCRDGEKGIIQIKSTSMSTGYYKDLNKFNSLLTEDGYYHTYDIAEMRKGFLYVYGRQDDSINVGGKKVDPVEIENVLKKHLDIRDAAVVGYKSPGSISEYPVAFYVTNNNVEKTDLIPLVKEQLASFKIPQKFVKINQIPRSGVGKVKRNLLLKELETMTLKEEKR</sequence>
<dbReference type="OrthoDB" id="9801593at2"/>
<dbReference type="Pfam" id="PF13193">
    <property type="entry name" value="AMP-binding_C"/>
    <property type="match status" value="1"/>
</dbReference>
<gene>
    <name evidence="3" type="ORF">C4B60_19245</name>
    <name evidence="4" type="ORF">C4B60_19675</name>
</gene>
<dbReference type="AlphaFoldDB" id="A0A2S5G778"/>
<dbReference type="InterPro" id="IPR042099">
    <property type="entry name" value="ANL_N_sf"/>
</dbReference>
<name>A0A2S5G778_9BACL</name>
<dbReference type="Pfam" id="PF00501">
    <property type="entry name" value="AMP-binding"/>
    <property type="match status" value="1"/>
</dbReference>
<dbReference type="InterPro" id="IPR045851">
    <property type="entry name" value="AMP-bd_C_sf"/>
</dbReference>
<dbReference type="InterPro" id="IPR025110">
    <property type="entry name" value="AMP-bd_C"/>
</dbReference>
<comment type="caution">
    <text evidence="4">The sequence shown here is derived from an EMBL/GenBank/DDBJ whole genome shotgun (WGS) entry which is preliminary data.</text>
</comment>
<dbReference type="EMBL" id="PREZ01000009">
    <property type="protein sequence ID" value="PPA68707.1"/>
    <property type="molecule type" value="Genomic_DNA"/>
</dbReference>
<evidence type="ECO:0000313" key="4">
    <source>
        <dbReference type="EMBL" id="PPA68784.1"/>
    </source>
</evidence>
<dbReference type="PANTHER" id="PTHR24096">
    <property type="entry name" value="LONG-CHAIN-FATTY-ACID--COA LIGASE"/>
    <property type="match status" value="1"/>
</dbReference>
<protein>
    <recommendedName>
        <fullName evidence="6">Long-chain fatty acid--CoA ligase</fullName>
    </recommendedName>
</protein>
<evidence type="ECO:0000259" key="2">
    <source>
        <dbReference type="Pfam" id="PF13193"/>
    </source>
</evidence>
<dbReference type="EMBL" id="PREZ01000009">
    <property type="protein sequence ID" value="PPA68784.1"/>
    <property type="molecule type" value="Genomic_DNA"/>
</dbReference>
<reference evidence="4 5" key="1">
    <citation type="submission" date="2018-02" db="EMBL/GenBank/DDBJ databases">
        <title>Jeotgalibacillus proteolyticum sp. nov. a protease producing bacterium isolated from ocean sediments of Laizhou Bay.</title>
        <authorList>
            <person name="Li Y."/>
        </authorList>
    </citation>
    <scope>NUCLEOTIDE SEQUENCE [LARGE SCALE GENOMIC DNA]</scope>
    <source>
        <strain evidence="4 5">22-7</strain>
    </source>
</reference>
<dbReference type="CDD" id="cd04433">
    <property type="entry name" value="AFD_class_I"/>
    <property type="match status" value="1"/>
</dbReference>
<organism evidence="4 5">
    <name type="scientific">Jeotgalibacillus proteolyticus</name>
    <dbReference type="NCBI Taxonomy" id="2082395"/>
    <lineage>
        <taxon>Bacteria</taxon>
        <taxon>Bacillati</taxon>
        <taxon>Bacillota</taxon>
        <taxon>Bacilli</taxon>
        <taxon>Bacillales</taxon>
        <taxon>Caryophanaceae</taxon>
        <taxon>Jeotgalibacillus</taxon>
    </lineage>
</organism>
<proteinExistence type="predicted"/>
<keyword evidence="5" id="KW-1185">Reference proteome</keyword>
<evidence type="ECO:0008006" key="6">
    <source>
        <dbReference type="Google" id="ProtNLM"/>
    </source>
</evidence>